<dbReference type="AlphaFoldDB" id="A0A9R1URR9"/>
<protein>
    <submittedName>
        <fullName evidence="2">Uncharacterized protein</fullName>
    </submittedName>
</protein>
<feature type="compositionally biased region" description="Basic and acidic residues" evidence="1">
    <location>
        <begin position="1"/>
        <end position="10"/>
    </location>
</feature>
<keyword evidence="3" id="KW-1185">Reference proteome</keyword>
<organism evidence="2 3">
    <name type="scientific">Lactuca sativa</name>
    <name type="common">Garden lettuce</name>
    <dbReference type="NCBI Taxonomy" id="4236"/>
    <lineage>
        <taxon>Eukaryota</taxon>
        <taxon>Viridiplantae</taxon>
        <taxon>Streptophyta</taxon>
        <taxon>Embryophyta</taxon>
        <taxon>Tracheophyta</taxon>
        <taxon>Spermatophyta</taxon>
        <taxon>Magnoliopsida</taxon>
        <taxon>eudicotyledons</taxon>
        <taxon>Gunneridae</taxon>
        <taxon>Pentapetalae</taxon>
        <taxon>asterids</taxon>
        <taxon>campanulids</taxon>
        <taxon>Asterales</taxon>
        <taxon>Asteraceae</taxon>
        <taxon>Cichorioideae</taxon>
        <taxon>Cichorieae</taxon>
        <taxon>Lactucinae</taxon>
        <taxon>Lactuca</taxon>
    </lineage>
</organism>
<gene>
    <name evidence="2" type="ORF">LSAT_V11C800444350</name>
</gene>
<accession>A0A9R1URR9</accession>
<evidence type="ECO:0000256" key="1">
    <source>
        <dbReference type="SAM" id="MobiDB-lite"/>
    </source>
</evidence>
<proteinExistence type="predicted"/>
<feature type="region of interest" description="Disordered" evidence="1">
    <location>
        <begin position="1"/>
        <end position="22"/>
    </location>
</feature>
<reference evidence="2 3" key="1">
    <citation type="journal article" date="2017" name="Nat. Commun.">
        <title>Genome assembly with in vitro proximity ligation data and whole-genome triplication in lettuce.</title>
        <authorList>
            <person name="Reyes-Chin-Wo S."/>
            <person name="Wang Z."/>
            <person name="Yang X."/>
            <person name="Kozik A."/>
            <person name="Arikit S."/>
            <person name="Song C."/>
            <person name="Xia L."/>
            <person name="Froenicke L."/>
            <person name="Lavelle D.O."/>
            <person name="Truco M.J."/>
            <person name="Xia R."/>
            <person name="Zhu S."/>
            <person name="Xu C."/>
            <person name="Xu H."/>
            <person name="Xu X."/>
            <person name="Cox K."/>
            <person name="Korf I."/>
            <person name="Meyers B.C."/>
            <person name="Michelmore R.W."/>
        </authorList>
    </citation>
    <scope>NUCLEOTIDE SEQUENCE [LARGE SCALE GENOMIC DNA]</scope>
    <source>
        <strain evidence="3">cv. Salinas</strain>
        <tissue evidence="2">Seedlings</tissue>
    </source>
</reference>
<sequence length="108" mass="12034">MTMAPRKEPQVHPPPTPRGNRRIVSQVTQTLVETLNYEENTNATNLNPTFQMDPTMMHNMLALGIATALAAYEAARNGNTRNSGSGTLRTHQKNPRNCSYMEFMGCKP</sequence>
<dbReference type="Proteomes" id="UP000235145">
    <property type="component" value="Unassembled WGS sequence"/>
</dbReference>
<name>A0A9R1URR9_LACSA</name>
<evidence type="ECO:0000313" key="2">
    <source>
        <dbReference type="EMBL" id="KAJ0191685.1"/>
    </source>
</evidence>
<comment type="caution">
    <text evidence="2">The sequence shown here is derived from an EMBL/GenBank/DDBJ whole genome shotgun (WGS) entry which is preliminary data.</text>
</comment>
<dbReference type="EMBL" id="NBSK02000008">
    <property type="protein sequence ID" value="KAJ0191685.1"/>
    <property type="molecule type" value="Genomic_DNA"/>
</dbReference>
<evidence type="ECO:0000313" key="3">
    <source>
        <dbReference type="Proteomes" id="UP000235145"/>
    </source>
</evidence>